<evidence type="ECO:0000313" key="2">
    <source>
        <dbReference type="Proteomes" id="UP000600865"/>
    </source>
</evidence>
<dbReference type="Gene3D" id="1.10.238.120">
    <property type="entry name" value="Jann4075-like"/>
    <property type="match status" value="1"/>
</dbReference>
<evidence type="ECO:0000313" key="1">
    <source>
        <dbReference type="EMBL" id="GGX64338.1"/>
    </source>
</evidence>
<keyword evidence="2" id="KW-1185">Reference proteome</keyword>
<dbReference type="InterPro" id="IPR023154">
    <property type="entry name" value="Jann4075-like_sf"/>
</dbReference>
<evidence type="ECO:0008006" key="3">
    <source>
        <dbReference type="Google" id="ProtNLM"/>
    </source>
</evidence>
<dbReference type="Pfam" id="PF11015">
    <property type="entry name" value="DUF2853"/>
    <property type="match status" value="1"/>
</dbReference>
<organism evidence="1 2">
    <name type="scientific">Litorimonas cladophorae</name>
    <dbReference type="NCBI Taxonomy" id="1220491"/>
    <lineage>
        <taxon>Bacteria</taxon>
        <taxon>Pseudomonadati</taxon>
        <taxon>Pseudomonadota</taxon>
        <taxon>Alphaproteobacteria</taxon>
        <taxon>Maricaulales</taxon>
        <taxon>Robiginitomaculaceae</taxon>
    </lineage>
</organism>
<dbReference type="EMBL" id="BMYV01000001">
    <property type="protein sequence ID" value="GGX64338.1"/>
    <property type="molecule type" value="Genomic_DNA"/>
</dbReference>
<reference evidence="1 2" key="1">
    <citation type="journal article" date="2014" name="Int. J. Syst. Evol. Microbiol.">
        <title>Complete genome sequence of Corynebacterium casei LMG S-19264T (=DSM 44701T), isolated from a smear-ripened cheese.</title>
        <authorList>
            <consortium name="US DOE Joint Genome Institute (JGI-PGF)"/>
            <person name="Walter F."/>
            <person name="Albersmeier A."/>
            <person name="Kalinowski J."/>
            <person name="Ruckert C."/>
        </authorList>
    </citation>
    <scope>NUCLEOTIDE SEQUENCE [LARGE SCALE GENOMIC DNA]</scope>
    <source>
        <strain evidence="1 2">KCTC 23968</strain>
    </source>
</reference>
<dbReference type="InterPro" id="IPR021274">
    <property type="entry name" value="DUF2853"/>
</dbReference>
<protein>
    <recommendedName>
        <fullName evidence="3">DUF2853 family protein</fullName>
    </recommendedName>
</protein>
<dbReference type="SUPFAM" id="SSF158587">
    <property type="entry name" value="Jann4075-like"/>
    <property type="match status" value="1"/>
</dbReference>
<accession>A0A918KI43</accession>
<dbReference type="Proteomes" id="UP000600865">
    <property type="component" value="Unassembled WGS sequence"/>
</dbReference>
<name>A0A918KI43_9PROT</name>
<comment type="caution">
    <text evidence="1">The sequence shown here is derived from an EMBL/GenBank/DDBJ whole genome shotgun (WGS) entry which is preliminary data.</text>
</comment>
<dbReference type="AlphaFoldDB" id="A0A918KI43"/>
<gene>
    <name evidence="1" type="ORF">GCM10011309_13080</name>
</gene>
<proteinExistence type="predicted"/>
<sequence length="142" mass="15613">MRLGWINHSYITGPSRRSGFLLLASGENAMSKRDDLIAKYAEDIKTKIGETPDMDLLKKVTIGCGPSIYNKDSSTVAGSDQSELDTVKNNFLIKKLGLSASQDLDGAIAAVMEKYGKSNPSKYRAVVYYLLTKHFGKESHYG</sequence>